<dbReference type="Proteomes" id="UP000251035">
    <property type="component" value="Unassembled WGS sequence"/>
</dbReference>
<evidence type="ECO:0000313" key="5">
    <source>
        <dbReference type="Proteomes" id="UP000270757"/>
    </source>
</evidence>
<evidence type="ECO:0000313" key="2">
    <source>
        <dbReference type="EMBL" id="RJT49231.1"/>
    </source>
</evidence>
<comment type="caution">
    <text evidence="2">The sequence shown here is derived from an EMBL/GenBank/DDBJ whole genome shotgun (WGS) entry which is preliminary data.</text>
</comment>
<dbReference type="RefSeq" id="WP_108290625.1">
    <property type="nucleotide sequence ID" value="NZ_CAAAIR010000001.1"/>
</dbReference>
<protein>
    <submittedName>
        <fullName evidence="2">Uncharacterized protein</fullName>
    </submittedName>
</protein>
<name>A0A3A5LC90_9GAMM</name>
<dbReference type="EMBL" id="QZWB01000001">
    <property type="protein sequence ID" value="RJT49231.1"/>
    <property type="molecule type" value="Genomic_DNA"/>
</dbReference>
<proteinExistence type="predicted"/>
<dbReference type="AlphaFoldDB" id="A0A3A5LC90"/>
<organism evidence="2 5">
    <name type="scientific">Legionella taurinensis</name>
    <dbReference type="NCBI Taxonomy" id="70611"/>
    <lineage>
        <taxon>Bacteria</taxon>
        <taxon>Pseudomonadati</taxon>
        <taxon>Pseudomonadota</taxon>
        <taxon>Gammaproteobacteria</taxon>
        <taxon>Legionellales</taxon>
        <taxon>Legionellaceae</taxon>
        <taxon>Legionella</taxon>
    </lineage>
</organism>
<gene>
    <name evidence="2" type="ORF">D6J04_00835</name>
    <name evidence="1" type="ORF">DB745_01525</name>
    <name evidence="3" type="ORF">DIZ81_01520</name>
</gene>
<accession>A0A3A5LC90</accession>
<dbReference type="EMBL" id="QFGG01000001">
    <property type="protein sequence ID" value="TID46772.1"/>
    <property type="molecule type" value="Genomic_DNA"/>
</dbReference>
<dbReference type="Proteomes" id="UP000306421">
    <property type="component" value="Unassembled WGS sequence"/>
</dbReference>
<evidence type="ECO:0000313" key="6">
    <source>
        <dbReference type="Proteomes" id="UP000306421"/>
    </source>
</evidence>
<keyword evidence="4" id="KW-1185">Reference proteome</keyword>
<evidence type="ECO:0000313" key="4">
    <source>
        <dbReference type="Proteomes" id="UP000251035"/>
    </source>
</evidence>
<reference evidence="2 5" key="3">
    <citation type="submission" date="2018-09" db="EMBL/GenBank/DDBJ databases">
        <title>Draft genome sequences of Legionella taurinensis isolated from water samples.</title>
        <authorList>
            <person name="Chakeri A."/>
            <person name="Allerberger F."/>
            <person name="Kundi M."/>
            <person name="Ruppitsch W."/>
            <person name="Schmid D."/>
        </authorList>
    </citation>
    <scope>NUCLEOTIDE SEQUENCE [LARGE SCALE GENOMIC DNA]</scope>
    <source>
        <strain evidence="2 5">4570-18-6</strain>
    </source>
</reference>
<dbReference type="GeneID" id="48948061"/>
<reference evidence="3 6" key="2">
    <citation type="submission" date="2018-04" db="EMBL/GenBank/DDBJ databases">
        <title>Whole genome sequence comparison of clinical and drinking water Legionella pneumophila isolates.</title>
        <authorList>
            <person name="Garner E."/>
        </authorList>
    </citation>
    <scope>NUCLEOTIDE SEQUENCE [LARGE SCALE GENOMIC DNA]</scope>
    <source>
        <strain evidence="3 6">WH02</strain>
    </source>
</reference>
<evidence type="ECO:0000313" key="1">
    <source>
        <dbReference type="EMBL" id="PUT49408.1"/>
    </source>
</evidence>
<dbReference type="OrthoDB" id="5654404at2"/>
<sequence length="394" mass="44663">MVKPVAFLDVDHTLIFPDPNSDDGGAIYNDTLIEALLKKGIKDVYLFTDMAFRTSSIRERRELIQHLQDKGLTVHGVLTPCDILWSQLTGDEAKKLNRALLETKLSRYSGAAFTKAISDQQFISKNPFVTGLQQYSPEKNRPGCSYDEANEAFDPDASALPNNLETKSTMVKVFTDYLAENKGYVDLDKKSGEQQGHTKSLMLDFFLHHKPDWVSSILIVDDNINVIQGVDMYKATHNPELPIGTLYIQKMESEEVYTAAMETHGKHLEIQQLIDSHIKHLSATRYNPFLSSPQAKIEALQLLKEEILKAFNTAEDVNIPLIINNWQNAEKFKSASSNVIVPVSKVLSQHRNLFFVEDRNKPTSTQLFIEQLKTQFKSQNSKEEVLINPEYTIN</sequence>
<dbReference type="Proteomes" id="UP000270757">
    <property type="component" value="Unassembled WGS sequence"/>
</dbReference>
<dbReference type="EMBL" id="QCXM01000001">
    <property type="protein sequence ID" value="PUT49408.1"/>
    <property type="molecule type" value="Genomic_DNA"/>
</dbReference>
<reference evidence="1 4" key="1">
    <citation type="submission" date="2018-04" db="EMBL/GenBank/DDBJ databases">
        <title>Whole genome sequence comparison of clinical and drinking water Legionella pneumophila isolates associated with the Flint Water Crisis.</title>
        <authorList>
            <person name="Garner E."/>
            <person name="Brown C."/>
            <person name="Schwake O."/>
            <person name="Coil D."/>
            <person name="Jospin G."/>
            <person name="Eisen J."/>
            <person name="Edwards M."/>
            <person name="Pruden A."/>
        </authorList>
    </citation>
    <scope>NUCLEOTIDE SEQUENCE [LARGE SCALE GENOMIC DNA]</scope>
    <source>
        <strain evidence="1 4">Genessee03</strain>
    </source>
</reference>
<evidence type="ECO:0000313" key="3">
    <source>
        <dbReference type="EMBL" id="TID46772.1"/>
    </source>
</evidence>